<dbReference type="Pfam" id="PF00534">
    <property type="entry name" value="Glycos_transf_1"/>
    <property type="match status" value="1"/>
</dbReference>
<gene>
    <name evidence="2" type="ORF">HSBAA_19260</name>
</gene>
<dbReference type="Proteomes" id="UP000320231">
    <property type="component" value="Chromosome"/>
</dbReference>
<dbReference type="EMBL" id="AP019514">
    <property type="protein sequence ID" value="BBI60620.1"/>
    <property type="molecule type" value="Genomic_DNA"/>
</dbReference>
<organism evidence="2 3">
    <name type="scientific">Vreelandella sulfidaeris</name>
    <dbReference type="NCBI Taxonomy" id="115553"/>
    <lineage>
        <taxon>Bacteria</taxon>
        <taxon>Pseudomonadati</taxon>
        <taxon>Pseudomonadota</taxon>
        <taxon>Gammaproteobacteria</taxon>
        <taxon>Oceanospirillales</taxon>
        <taxon>Halomonadaceae</taxon>
        <taxon>Vreelandella</taxon>
    </lineage>
</organism>
<dbReference type="GO" id="GO:0016757">
    <property type="term" value="F:glycosyltransferase activity"/>
    <property type="evidence" value="ECO:0007669"/>
    <property type="project" value="InterPro"/>
</dbReference>
<dbReference type="InterPro" id="IPR001296">
    <property type="entry name" value="Glyco_trans_1"/>
</dbReference>
<accession>A0A455U3G5</accession>
<reference evidence="2 3" key="1">
    <citation type="journal article" date="2019" name="Microbiol. Resour. Announc.">
        <title>Complete Genome Sequence of Halomonas sulfidaeris Strain Esulfide1 Isolated from a Metal Sulfide Rock at a Depth of 2,200 Meters, Obtained Using Nanopore Sequencing.</title>
        <authorList>
            <person name="Saito M."/>
            <person name="Nishigata A."/>
            <person name="Galipon J."/>
            <person name="Arakawa K."/>
        </authorList>
    </citation>
    <scope>NUCLEOTIDE SEQUENCE [LARGE SCALE GENOMIC DNA]</scope>
    <source>
        <strain evidence="2 3">ATCC BAA-803</strain>
    </source>
</reference>
<dbReference type="AlphaFoldDB" id="A0A455U3G5"/>
<dbReference type="PANTHER" id="PTHR12526">
    <property type="entry name" value="GLYCOSYLTRANSFERASE"/>
    <property type="match status" value="1"/>
</dbReference>
<sequence length="101" mass="11149">MDIYVALSRRESFGVAIIEAGAARRPVVVSDAGGLPEVTLNNKTGLVVRRENPQAAADAIEQLVLNPELRLQMGEAGKQHVNENYSWDACIKIMERVFEKL</sequence>
<feature type="domain" description="Glycosyl transferase family 1" evidence="1">
    <location>
        <begin position="2"/>
        <end position="79"/>
    </location>
</feature>
<dbReference type="KEGG" id="hsr:HSBAA_19260"/>
<evidence type="ECO:0000313" key="3">
    <source>
        <dbReference type="Proteomes" id="UP000320231"/>
    </source>
</evidence>
<dbReference type="CDD" id="cd03801">
    <property type="entry name" value="GT4_PimA-like"/>
    <property type="match status" value="1"/>
</dbReference>
<dbReference type="SUPFAM" id="SSF53756">
    <property type="entry name" value="UDP-Glycosyltransferase/glycogen phosphorylase"/>
    <property type="match status" value="1"/>
</dbReference>
<evidence type="ECO:0000313" key="2">
    <source>
        <dbReference type="EMBL" id="BBI60620.1"/>
    </source>
</evidence>
<proteinExistence type="predicted"/>
<dbReference type="Gene3D" id="3.40.50.2000">
    <property type="entry name" value="Glycogen Phosphorylase B"/>
    <property type="match status" value="2"/>
</dbReference>
<dbReference type="GO" id="GO:1901135">
    <property type="term" value="P:carbohydrate derivative metabolic process"/>
    <property type="evidence" value="ECO:0007669"/>
    <property type="project" value="UniProtKB-ARBA"/>
</dbReference>
<evidence type="ECO:0000259" key="1">
    <source>
        <dbReference type="Pfam" id="PF00534"/>
    </source>
</evidence>
<protein>
    <recommendedName>
        <fullName evidence="1">Glycosyl transferase family 1 domain-containing protein</fullName>
    </recommendedName>
</protein>
<name>A0A455U3G5_9GAMM</name>